<dbReference type="OrthoDB" id="10028556at2759"/>
<feature type="domain" description="Nab N-terminal" evidence="1">
    <location>
        <begin position="134"/>
        <end position="208"/>
    </location>
</feature>
<proteinExistence type="predicted"/>
<gene>
    <name evidence="2" type="ORF">HPB48_012336</name>
</gene>
<dbReference type="EMBL" id="JABSTR010000004">
    <property type="protein sequence ID" value="KAH9369260.1"/>
    <property type="molecule type" value="Genomic_DNA"/>
</dbReference>
<reference evidence="2 3" key="1">
    <citation type="journal article" date="2020" name="Cell">
        <title>Large-Scale Comparative Analyses of Tick Genomes Elucidate Their Genetic Diversity and Vector Capacities.</title>
        <authorList>
            <consortium name="Tick Genome and Microbiome Consortium (TIGMIC)"/>
            <person name="Jia N."/>
            <person name="Wang J."/>
            <person name="Shi W."/>
            <person name="Du L."/>
            <person name="Sun Y."/>
            <person name="Zhan W."/>
            <person name="Jiang J.F."/>
            <person name="Wang Q."/>
            <person name="Zhang B."/>
            <person name="Ji P."/>
            <person name="Bell-Sakyi L."/>
            <person name="Cui X.M."/>
            <person name="Yuan T.T."/>
            <person name="Jiang B.G."/>
            <person name="Yang W.F."/>
            <person name="Lam T.T."/>
            <person name="Chang Q.C."/>
            <person name="Ding S.J."/>
            <person name="Wang X.J."/>
            <person name="Zhu J.G."/>
            <person name="Ruan X.D."/>
            <person name="Zhao L."/>
            <person name="Wei J.T."/>
            <person name="Ye R.Z."/>
            <person name="Que T.C."/>
            <person name="Du C.H."/>
            <person name="Zhou Y.H."/>
            <person name="Cheng J.X."/>
            <person name="Dai P.F."/>
            <person name="Guo W.B."/>
            <person name="Han X.H."/>
            <person name="Huang E.J."/>
            <person name="Li L.F."/>
            <person name="Wei W."/>
            <person name="Gao Y.C."/>
            <person name="Liu J.Z."/>
            <person name="Shao H.Z."/>
            <person name="Wang X."/>
            <person name="Wang C.C."/>
            <person name="Yang T.C."/>
            <person name="Huo Q.B."/>
            <person name="Li W."/>
            <person name="Chen H.Y."/>
            <person name="Chen S.E."/>
            <person name="Zhou L.G."/>
            <person name="Ni X.B."/>
            <person name="Tian J.H."/>
            <person name="Sheng Y."/>
            <person name="Liu T."/>
            <person name="Pan Y.S."/>
            <person name="Xia L.Y."/>
            <person name="Li J."/>
            <person name="Zhao F."/>
            <person name="Cao W.C."/>
        </authorList>
    </citation>
    <scope>NUCLEOTIDE SEQUENCE [LARGE SCALE GENOMIC DNA]</scope>
    <source>
        <strain evidence="2">HaeL-2018</strain>
    </source>
</reference>
<dbReference type="Proteomes" id="UP000821853">
    <property type="component" value="Chromosome 2"/>
</dbReference>
<evidence type="ECO:0000259" key="1">
    <source>
        <dbReference type="Pfam" id="PF04904"/>
    </source>
</evidence>
<dbReference type="InterPro" id="IPR006988">
    <property type="entry name" value="Nab_N"/>
</dbReference>
<accession>A0A9J6G4A1</accession>
<organism evidence="2 3">
    <name type="scientific">Haemaphysalis longicornis</name>
    <name type="common">Bush tick</name>
    <dbReference type="NCBI Taxonomy" id="44386"/>
    <lineage>
        <taxon>Eukaryota</taxon>
        <taxon>Metazoa</taxon>
        <taxon>Ecdysozoa</taxon>
        <taxon>Arthropoda</taxon>
        <taxon>Chelicerata</taxon>
        <taxon>Arachnida</taxon>
        <taxon>Acari</taxon>
        <taxon>Parasitiformes</taxon>
        <taxon>Ixodida</taxon>
        <taxon>Ixodoidea</taxon>
        <taxon>Ixodidae</taxon>
        <taxon>Haemaphysalinae</taxon>
        <taxon>Haemaphysalis</taxon>
    </lineage>
</organism>
<dbReference type="GO" id="GO:0003712">
    <property type="term" value="F:transcription coregulator activity"/>
    <property type="evidence" value="ECO:0007669"/>
    <property type="project" value="InterPro"/>
</dbReference>
<sequence>MQMGPTSIAHHVFGGALQLSGDALRGNMFTGAGVERCTVHASRRRLALSLYPTYIVLCYRPSARAAHRHQGPSRVALVVRPARRRRLLRQLALDSRGRRLRRSGRYHARWCEARLNGAQCRSWSRGALAMTSQPTNESELQLYRVLQRANLLSYYDTFICQGGDDVQQLCEAGEEEFLEIMALVGMASKPLHVRRLQKALQEWVNNPGATSKNESCPIYWQSTCIVPLDINQKQTDNAYHSSPKLILN</sequence>
<protein>
    <recommendedName>
        <fullName evidence="1">Nab N-terminal domain-containing protein</fullName>
    </recommendedName>
</protein>
<dbReference type="VEuPathDB" id="VectorBase:HLOH_063479"/>
<dbReference type="GO" id="GO:0005634">
    <property type="term" value="C:nucleus"/>
    <property type="evidence" value="ECO:0007669"/>
    <property type="project" value="InterPro"/>
</dbReference>
<comment type="caution">
    <text evidence="2">The sequence shown here is derived from an EMBL/GenBank/DDBJ whole genome shotgun (WGS) entry which is preliminary data.</text>
</comment>
<dbReference type="InterPro" id="IPR013761">
    <property type="entry name" value="SAM/pointed_sf"/>
</dbReference>
<name>A0A9J6G4A1_HAELO</name>
<dbReference type="InterPro" id="IPR039040">
    <property type="entry name" value="NAB_fam"/>
</dbReference>
<dbReference type="AlphaFoldDB" id="A0A9J6G4A1"/>
<keyword evidence="3" id="KW-1185">Reference proteome</keyword>
<dbReference type="PANTHER" id="PTHR12623">
    <property type="entry name" value="NGFI-A BINDING PROTEIN"/>
    <property type="match status" value="1"/>
</dbReference>
<evidence type="ECO:0000313" key="3">
    <source>
        <dbReference type="Proteomes" id="UP000821853"/>
    </source>
</evidence>
<dbReference type="GO" id="GO:0006355">
    <property type="term" value="P:regulation of DNA-templated transcription"/>
    <property type="evidence" value="ECO:0007669"/>
    <property type="project" value="InterPro"/>
</dbReference>
<dbReference type="PANTHER" id="PTHR12623:SF10">
    <property type="entry name" value="NGFI-A-BINDING PROTEIN HOMOLOG"/>
    <property type="match status" value="1"/>
</dbReference>
<evidence type="ECO:0000313" key="2">
    <source>
        <dbReference type="EMBL" id="KAH9369260.1"/>
    </source>
</evidence>
<dbReference type="Pfam" id="PF04904">
    <property type="entry name" value="SAM_NCD1"/>
    <property type="match status" value="1"/>
</dbReference>
<dbReference type="Gene3D" id="1.10.150.50">
    <property type="entry name" value="Transcription Factor, Ets-1"/>
    <property type="match status" value="1"/>
</dbReference>